<feature type="transmembrane region" description="Helical" evidence="1">
    <location>
        <begin position="9"/>
        <end position="30"/>
    </location>
</feature>
<keyword evidence="3" id="KW-1185">Reference proteome</keyword>
<gene>
    <name evidence="2" type="ORF">ACFQEU_01560</name>
</gene>
<dbReference type="EMBL" id="JBHSWW010000008">
    <property type="protein sequence ID" value="MFC6752162.1"/>
    <property type="molecule type" value="Genomic_DNA"/>
</dbReference>
<evidence type="ECO:0000313" key="3">
    <source>
        <dbReference type="Proteomes" id="UP001596442"/>
    </source>
</evidence>
<protein>
    <submittedName>
        <fullName evidence="2">Uncharacterized protein</fullName>
    </submittedName>
</protein>
<comment type="caution">
    <text evidence="2">The sequence shown here is derived from an EMBL/GenBank/DDBJ whole genome shotgun (WGS) entry which is preliminary data.</text>
</comment>
<evidence type="ECO:0000313" key="2">
    <source>
        <dbReference type="EMBL" id="MFC6752162.1"/>
    </source>
</evidence>
<sequence length="70" mass="6900">MDRSVFHDLGLLGVGCFGGCALVALGGWLIGLPFGSADGSPAGIYLDLAGPASAVWLGLAIVAVGSELAR</sequence>
<keyword evidence="1" id="KW-1133">Transmembrane helix</keyword>
<feature type="transmembrane region" description="Helical" evidence="1">
    <location>
        <begin position="42"/>
        <end position="64"/>
    </location>
</feature>
<dbReference type="AlphaFoldDB" id="A0ABD5S843"/>
<keyword evidence="1" id="KW-0812">Transmembrane</keyword>
<proteinExistence type="predicted"/>
<dbReference type="RefSeq" id="WP_379778540.1">
    <property type="nucleotide sequence ID" value="NZ_JBHSWW010000008.1"/>
</dbReference>
<reference evidence="2 3" key="1">
    <citation type="journal article" date="2019" name="Int. J. Syst. Evol. Microbiol.">
        <title>The Global Catalogue of Microorganisms (GCM) 10K type strain sequencing project: providing services to taxonomists for standard genome sequencing and annotation.</title>
        <authorList>
            <consortium name="The Broad Institute Genomics Platform"/>
            <consortium name="The Broad Institute Genome Sequencing Center for Infectious Disease"/>
            <person name="Wu L."/>
            <person name="Ma J."/>
        </authorList>
    </citation>
    <scope>NUCLEOTIDE SEQUENCE [LARGE SCALE GENOMIC DNA]</scope>
    <source>
        <strain evidence="2 3">CGMCC 1.3239</strain>
    </source>
</reference>
<accession>A0ABD5S843</accession>
<keyword evidence="1" id="KW-0472">Membrane</keyword>
<dbReference type="Proteomes" id="UP001596442">
    <property type="component" value="Unassembled WGS sequence"/>
</dbReference>
<evidence type="ECO:0000256" key="1">
    <source>
        <dbReference type="SAM" id="Phobius"/>
    </source>
</evidence>
<organism evidence="2 3">
    <name type="scientific">Halorubrum tibetense</name>
    <dbReference type="NCBI Taxonomy" id="175631"/>
    <lineage>
        <taxon>Archaea</taxon>
        <taxon>Methanobacteriati</taxon>
        <taxon>Methanobacteriota</taxon>
        <taxon>Stenosarchaea group</taxon>
        <taxon>Halobacteria</taxon>
        <taxon>Halobacteriales</taxon>
        <taxon>Haloferacaceae</taxon>
        <taxon>Halorubrum</taxon>
    </lineage>
</organism>
<name>A0ABD5S843_9EURY</name>